<keyword evidence="2" id="KW-1185">Reference proteome</keyword>
<sequence>MREMEFKMERQGLLREGDSVTVTEGVLPSNYYYTIDPSLAMSGNYPFNQRMFARQGVVMRVIENDRGFYVMAQFDEDNKA</sequence>
<name>A0ABZ3ESM0_9FIRM</name>
<dbReference type="EMBL" id="CP146256">
    <property type="protein sequence ID" value="XAH73218.1"/>
    <property type="molecule type" value="Genomic_DNA"/>
</dbReference>
<proteinExistence type="predicted"/>
<protein>
    <submittedName>
        <fullName evidence="1">Uncharacterized protein</fullName>
    </submittedName>
</protein>
<accession>A0ABZ3ESM0</accession>
<reference evidence="1 2" key="1">
    <citation type="submission" date="2024-02" db="EMBL/GenBank/DDBJ databases">
        <title>Bacterial strain from lacustrine sediment.</title>
        <authorList>
            <person name="Petit C."/>
            <person name="Fadhlaoui K."/>
        </authorList>
    </citation>
    <scope>NUCLEOTIDE SEQUENCE [LARGE SCALE GENOMIC DNA]</scope>
    <source>
        <strain evidence="1 2">IPX-CK</strain>
    </source>
</reference>
<dbReference type="RefSeq" id="WP_342756825.1">
    <property type="nucleotide sequence ID" value="NZ_CP146256.1"/>
</dbReference>
<gene>
    <name evidence="1" type="ORF">V6984_17155</name>
</gene>
<dbReference type="Proteomes" id="UP001451571">
    <property type="component" value="Chromosome"/>
</dbReference>
<organism evidence="1 2">
    <name type="scientific">Kineothrix sedimenti</name>
    <dbReference type="NCBI Taxonomy" id="3123317"/>
    <lineage>
        <taxon>Bacteria</taxon>
        <taxon>Bacillati</taxon>
        <taxon>Bacillota</taxon>
        <taxon>Clostridia</taxon>
        <taxon>Lachnospirales</taxon>
        <taxon>Lachnospiraceae</taxon>
        <taxon>Kineothrix</taxon>
    </lineage>
</organism>
<evidence type="ECO:0000313" key="1">
    <source>
        <dbReference type="EMBL" id="XAH73218.1"/>
    </source>
</evidence>
<evidence type="ECO:0000313" key="2">
    <source>
        <dbReference type="Proteomes" id="UP001451571"/>
    </source>
</evidence>